<evidence type="ECO:0000256" key="2">
    <source>
        <dbReference type="ARBA" id="ARBA00022473"/>
    </source>
</evidence>
<feature type="region of interest" description="Disordered" evidence="12">
    <location>
        <begin position="141"/>
        <end position="165"/>
    </location>
</feature>
<organism evidence="14 15">
    <name type="scientific">Gasterosteus aculeatus aculeatus</name>
    <name type="common">three-spined stickleback</name>
    <dbReference type="NCBI Taxonomy" id="481459"/>
    <lineage>
        <taxon>Eukaryota</taxon>
        <taxon>Metazoa</taxon>
        <taxon>Chordata</taxon>
        <taxon>Craniata</taxon>
        <taxon>Vertebrata</taxon>
        <taxon>Euteleostomi</taxon>
        <taxon>Actinopterygii</taxon>
        <taxon>Neopterygii</taxon>
        <taxon>Teleostei</taxon>
        <taxon>Neoteleostei</taxon>
        <taxon>Acanthomorphata</taxon>
        <taxon>Eupercaria</taxon>
        <taxon>Perciformes</taxon>
        <taxon>Cottioidei</taxon>
        <taxon>Gasterosteales</taxon>
        <taxon>Gasterosteidae</taxon>
        <taxon>Gasterosteus</taxon>
    </lineage>
</organism>
<evidence type="ECO:0000256" key="1">
    <source>
        <dbReference type="ARBA" id="ARBA00004331"/>
    </source>
</evidence>
<keyword evidence="6" id="KW-0221">Differentiation</keyword>
<evidence type="ECO:0000256" key="6">
    <source>
        <dbReference type="ARBA" id="ARBA00022782"/>
    </source>
</evidence>
<evidence type="ECO:0000313" key="15">
    <source>
        <dbReference type="Proteomes" id="UP000007635"/>
    </source>
</evidence>
<evidence type="ECO:0000256" key="5">
    <source>
        <dbReference type="ARBA" id="ARBA00022771"/>
    </source>
</evidence>
<keyword evidence="3" id="KW-0963">Cytoplasm</keyword>
<name>A0AAQ4NZ75_GASAC</name>
<evidence type="ECO:0000256" key="7">
    <source>
        <dbReference type="ARBA" id="ARBA00022833"/>
    </source>
</evidence>
<dbReference type="Ensembl" id="ENSGACT00000030942.1">
    <property type="protein sequence ID" value="ENSGACP00000031737.1"/>
    <property type="gene ID" value="ENSGACG00000034323.1"/>
</dbReference>
<dbReference type="GO" id="GO:0048477">
    <property type="term" value="P:oogenesis"/>
    <property type="evidence" value="ECO:0007669"/>
    <property type="project" value="UniProtKB-KW"/>
</dbReference>
<keyword evidence="5" id="KW-0863">Zinc-finger</keyword>
<protein>
    <submittedName>
        <fullName evidence="14">Zygote arrest 1-like</fullName>
    </submittedName>
</protein>
<dbReference type="Proteomes" id="UP000007635">
    <property type="component" value="Chromosome VII"/>
</dbReference>
<evidence type="ECO:0000256" key="10">
    <source>
        <dbReference type="ARBA" id="ARBA00034699"/>
    </source>
</evidence>
<proteinExistence type="inferred from homology"/>
<evidence type="ECO:0000256" key="12">
    <source>
        <dbReference type="SAM" id="MobiDB-lite"/>
    </source>
</evidence>
<evidence type="ECO:0000256" key="3">
    <source>
        <dbReference type="ARBA" id="ARBA00022490"/>
    </source>
</evidence>
<sequence length="340" mass="37528">MRRGDQVKPGAVNRTRLPRTQASDAGLSCAAFFSSSARTAGGSTPGSLPLRPQMEGFVSTCPAYSVAVPAQDIGWAKREGRFLIPQGLNYLELCKAILAQVHPGAAPPPLRKAATKECGVQVNAKVDKIVQCSLGPKTLPCAVGDRSGSPRTPESPQPVKPEWKAPYDTPPLSRLRYQRPVSIYSPVFDRRIFTKKLDEDEAVAAEPAGCDRAVSGEAAVPEVKTLLRGSSKGSSFQFLEQRYGFFHCKKCNIRWESAYVWCISGTSKVYYKQLCRKCQVGFNPYRVESIVCKGCSLTCCSCEKKQRHINMKRPHRQDLCCRCKGARLSCDVTYSFKYIV</sequence>
<feature type="domain" description="3CxxC-type" evidence="13">
    <location>
        <begin position="241"/>
        <end position="326"/>
    </location>
</feature>
<reference evidence="14" key="2">
    <citation type="submission" date="2025-08" db="UniProtKB">
        <authorList>
            <consortium name="Ensembl"/>
        </authorList>
    </citation>
    <scope>IDENTIFICATION</scope>
</reference>
<comment type="function">
    <text evidence="11">mRNA-binding protein required for maternal mRNA storage, translation and degradation during oocyte maturation. Probably promotes formation of some phase-separated membraneless compartment that stores maternal mRNAs in oocytes: acts by undergoing liquid-liquid phase separation upon binding to maternal mRNAs. Binds to the 3'-UTR of maternal mRNAs, inhibiting their translation.</text>
</comment>
<dbReference type="GO" id="GO:0017148">
    <property type="term" value="P:negative regulation of translation"/>
    <property type="evidence" value="ECO:0007669"/>
    <property type="project" value="UniProtKB-ARBA"/>
</dbReference>
<dbReference type="InterPro" id="IPR027377">
    <property type="entry name" value="ZAR1/RTP1-5-like_Znf-3CxxC"/>
</dbReference>
<keyword evidence="7" id="KW-0862">Zinc</keyword>
<dbReference type="PANTHER" id="PTHR31054">
    <property type="entry name" value="ZYGOTE ARREST PROTEIN 1-LIKE ISOFORM X1"/>
    <property type="match status" value="1"/>
</dbReference>
<reference evidence="14" key="3">
    <citation type="submission" date="2025-09" db="UniProtKB">
        <authorList>
            <consortium name="Ensembl"/>
        </authorList>
    </citation>
    <scope>IDENTIFICATION</scope>
</reference>
<keyword evidence="8" id="KW-0694">RNA-binding</keyword>
<comment type="subcellular location">
    <subcellularLocation>
        <location evidence="1">Cytoplasm</location>
        <location evidence="1">Cytoplasmic ribonucleoprotein granule</location>
    </subcellularLocation>
</comment>
<keyword evidence="9" id="KW-0896">Oogenesis</keyword>
<evidence type="ECO:0000256" key="9">
    <source>
        <dbReference type="ARBA" id="ARBA00022943"/>
    </source>
</evidence>
<comment type="similarity">
    <text evidence="10">Belongs to the ZAR1 family.</text>
</comment>
<accession>A0AAQ4NZ75</accession>
<dbReference type="GO" id="GO:0008270">
    <property type="term" value="F:zinc ion binding"/>
    <property type="evidence" value="ECO:0007669"/>
    <property type="project" value="UniProtKB-KW"/>
</dbReference>
<dbReference type="InterPro" id="IPR026775">
    <property type="entry name" value="Zar1"/>
</dbReference>
<dbReference type="PANTHER" id="PTHR31054:SF5">
    <property type="entry name" value="PROTEIN ZAR1-LIKE"/>
    <property type="match status" value="1"/>
</dbReference>
<reference evidence="14 15" key="1">
    <citation type="journal article" date="2021" name="G3 (Bethesda)">
        <title>Improved contiguity of the threespine stickleback genome using long-read sequencing.</title>
        <authorList>
            <person name="Nath S."/>
            <person name="Shaw D.E."/>
            <person name="White M.A."/>
        </authorList>
    </citation>
    <scope>NUCLEOTIDE SEQUENCE [LARGE SCALE GENOMIC DNA]</scope>
    <source>
        <strain evidence="14 15">Lake Benthic</strain>
    </source>
</reference>
<dbReference type="Pfam" id="PF13695">
    <property type="entry name" value="Zn_ribbon_3CxxC"/>
    <property type="match status" value="1"/>
</dbReference>
<dbReference type="GO" id="GO:0003729">
    <property type="term" value="F:mRNA binding"/>
    <property type="evidence" value="ECO:0007669"/>
    <property type="project" value="UniProtKB-ARBA"/>
</dbReference>
<keyword evidence="15" id="KW-1185">Reference proteome</keyword>
<keyword evidence="4" id="KW-0479">Metal-binding</keyword>
<evidence type="ECO:0000313" key="14">
    <source>
        <dbReference type="Ensembl" id="ENSGACP00000031737.1"/>
    </source>
</evidence>
<dbReference type="GO" id="GO:0036464">
    <property type="term" value="C:cytoplasmic ribonucleoprotein granule"/>
    <property type="evidence" value="ECO:0007669"/>
    <property type="project" value="UniProtKB-SubCell"/>
</dbReference>
<evidence type="ECO:0000259" key="13">
    <source>
        <dbReference type="SMART" id="SM01328"/>
    </source>
</evidence>
<dbReference type="SMART" id="SM01328">
    <property type="entry name" value="zf-3CxxC"/>
    <property type="match status" value="1"/>
</dbReference>
<evidence type="ECO:0000256" key="11">
    <source>
        <dbReference type="ARBA" id="ARBA00049576"/>
    </source>
</evidence>
<dbReference type="GO" id="GO:0006412">
    <property type="term" value="P:translation"/>
    <property type="evidence" value="ECO:0007669"/>
    <property type="project" value="TreeGrafter"/>
</dbReference>
<evidence type="ECO:0000256" key="4">
    <source>
        <dbReference type="ARBA" id="ARBA00022723"/>
    </source>
</evidence>
<dbReference type="GeneTree" id="ENSGT00390000012305"/>
<keyword evidence="2" id="KW-0217">Developmental protein</keyword>
<dbReference type="AlphaFoldDB" id="A0AAQ4NZ75"/>
<evidence type="ECO:0000256" key="8">
    <source>
        <dbReference type="ARBA" id="ARBA00022884"/>
    </source>
</evidence>